<keyword evidence="5 6" id="KW-0472">Membrane</keyword>
<feature type="transmembrane region" description="Helical" evidence="6">
    <location>
        <begin position="313"/>
        <end position="333"/>
    </location>
</feature>
<dbReference type="Proteomes" id="UP000241085">
    <property type="component" value="Unassembled WGS sequence"/>
</dbReference>
<keyword evidence="3 6" id="KW-0812">Transmembrane</keyword>
<comment type="subcellular location">
    <subcellularLocation>
        <location evidence="1">Cell membrane</location>
        <topology evidence="1">Multi-pass membrane protein</topology>
    </subcellularLocation>
</comment>
<name>A0A2T4UP14_9MICO</name>
<proteinExistence type="predicted"/>
<dbReference type="Pfam" id="PF13520">
    <property type="entry name" value="AA_permease_2"/>
    <property type="match status" value="1"/>
</dbReference>
<feature type="transmembrane region" description="Helical" evidence="6">
    <location>
        <begin position="369"/>
        <end position="402"/>
    </location>
</feature>
<evidence type="ECO:0000313" key="7">
    <source>
        <dbReference type="EMBL" id="PTL71251.1"/>
    </source>
</evidence>
<reference evidence="7 8" key="1">
    <citation type="submission" date="2018-03" db="EMBL/GenBank/DDBJ databases">
        <title>Bacteriophage NCPPB3778 and a type I-E CRISPR drive the evolution of the US Biological Select Agent, Rathayibacter toxicus.</title>
        <authorList>
            <person name="Davis E.W.II."/>
            <person name="Tabima J.F."/>
            <person name="Weisberg A.J."/>
            <person name="Dantas Lopes L."/>
            <person name="Wiseman M.S."/>
            <person name="Wiseman M.S."/>
            <person name="Pupko T."/>
            <person name="Belcher M.S."/>
            <person name="Sechler A.J."/>
            <person name="Tancos M.A."/>
            <person name="Schroeder B.K."/>
            <person name="Murray T.D."/>
            <person name="Luster D.G."/>
            <person name="Schneider W.L."/>
            <person name="Rogers E."/>
            <person name="Andreote F.D."/>
            <person name="Grunwald N.J."/>
            <person name="Putnam M.L."/>
            <person name="Chang J.H."/>
        </authorList>
    </citation>
    <scope>NUCLEOTIDE SEQUENCE [LARGE SCALE GENOMIC DNA]</scope>
    <source>
        <strain evidence="7 8">DSM 15933</strain>
    </source>
</reference>
<keyword evidence="8" id="KW-1185">Reference proteome</keyword>
<dbReference type="Gene3D" id="1.20.1740.10">
    <property type="entry name" value="Amino acid/polyamine transporter I"/>
    <property type="match status" value="1"/>
</dbReference>
<comment type="caution">
    <text evidence="7">The sequence shown here is derived from an EMBL/GenBank/DDBJ whole genome shotgun (WGS) entry which is preliminary data.</text>
</comment>
<feature type="transmembrane region" description="Helical" evidence="6">
    <location>
        <begin position="42"/>
        <end position="64"/>
    </location>
</feature>
<feature type="transmembrane region" description="Helical" evidence="6">
    <location>
        <begin position="222"/>
        <end position="246"/>
    </location>
</feature>
<feature type="transmembrane region" description="Helical" evidence="6">
    <location>
        <begin position="121"/>
        <end position="142"/>
    </location>
</feature>
<feature type="transmembrane region" description="Helical" evidence="6">
    <location>
        <begin position="71"/>
        <end position="90"/>
    </location>
</feature>
<dbReference type="PANTHER" id="PTHR42770:SF13">
    <property type="entry name" value="L-METHIONINE_BRANCHED-CHAIN AMINO ACID EXPORTER YJEH"/>
    <property type="match status" value="1"/>
</dbReference>
<evidence type="ECO:0000256" key="6">
    <source>
        <dbReference type="SAM" id="Phobius"/>
    </source>
</evidence>
<organism evidence="7 8">
    <name type="scientific">Rathayibacter caricis DSM 15933</name>
    <dbReference type="NCBI Taxonomy" id="1328867"/>
    <lineage>
        <taxon>Bacteria</taxon>
        <taxon>Bacillati</taxon>
        <taxon>Actinomycetota</taxon>
        <taxon>Actinomycetes</taxon>
        <taxon>Micrococcales</taxon>
        <taxon>Microbacteriaceae</taxon>
        <taxon>Rathayibacter</taxon>
    </lineage>
</organism>
<dbReference type="InterPro" id="IPR050367">
    <property type="entry name" value="APC_superfamily"/>
</dbReference>
<protein>
    <submittedName>
        <fullName evidence="7">Amino acid permease</fullName>
    </submittedName>
</protein>
<feature type="transmembrane region" description="Helical" evidence="6">
    <location>
        <begin position="258"/>
        <end position="280"/>
    </location>
</feature>
<evidence type="ECO:0000256" key="2">
    <source>
        <dbReference type="ARBA" id="ARBA00022475"/>
    </source>
</evidence>
<feature type="transmembrane region" description="Helical" evidence="6">
    <location>
        <begin position="340"/>
        <end position="363"/>
    </location>
</feature>
<dbReference type="EMBL" id="PZPL01000002">
    <property type="protein sequence ID" value="PTL71251.1"/>
    <property type="molecule type" value="Genomic_DNA"/>
</dbReference>
<evidence type="ECO:0000313" key="8">
    <source>
        <dbReference type="Proteomes" id="UP000241085"/>
    </source>
</evidence>
<evidence type="ECO:0000256" key="4">
    <source>
        <dbReference type="ARBA" id="ARBA00022989"/>
    </source>
</evidence>
<feature type="transmembrane region" description="Helical" evidence="6">
    <location>
        <begin position="181"/>
        <end position="202"/>
    </location>
</feature>
<dbReference type="InterPro" id="IPR002293">
    <property type="entry name" value="AA/rel_permease1"/>
</dbReference>
<evidence type="ECO:0000256" key="1">
    <source>
        <dbReference type="ARBA" id="ARBA00004651"/>
    </source>
</evidence>
<feature type="transmembrane region" description="Helical" evidence="6">
    <location>
        <begin position="12"/>
        <end position="36"/>
    </location>
</feature>
<sequence length="416" mass="41479">MTILEKDHRVGAVRGTALFVAAIVGPGILTLPALAAAQAGPASLITLGVLLVVSAPIAFTFAALHAATPTAHGIAGYASAAFGSLAGRLVTAWFRYGVPIGVPALGLIGGEYVAEATGGDKATVVTVAAAICAVAVIASILYRAGSGILTLLLSIALILLIATTAVLALPHGDTANLTPFAPNGVVAVAASALVLTWVLTGWEAVTNFTGVLRDPRRTLPKATAATLVIVALLYAAVAVPEILVLGPTAGGSAAPVAALLRIAVGPIGAVVAAIIAVIIATGNSLAYVGSLAELDSRAAGAPEGARAQRSARLRALAVPIAIIIAGLAAAALTPISTDELVSLCAGSQVPVYILGLAAGIKIFPAYSRLWWLSVFSTAAVAVLLVPAGFYLLVPAVIAVAVVGQSRIARRAEVADR</sequence>
<keyword evidence="2" id="KW-1003">Cell membrane</keyword>
<dbReference type="PANTHER" id="PTHR42770">
    <property type="entry name" value="AMINO ACID TRANSPORTER-RELATED"/>
    <property type="match status" value="1"/>
</dbReference>
<evidence type="ECO:0000256" key="3">
    <source>
        <dbReference type="ARBA" id="ARBA00022692"/>
    </source>
</evidence>
<dbReference type="GO" id="GO:0016020">
    <property type="term" value="C:membrane"/>
    <property type="evidence" value="ECO:0007669"/>
    <property type="project" value="UniProtKB-SubCell"/>
</dbReference>
<gene>
    <name evidence="7" type="ORF">C1I63_18610</name>
</gene>
<dbReference type="RefSeq" id="WP_107576058.1">
    <property type="nucleotide sequence ID" value="NZ_PZPL01000002.1"/>
</dbReference>
<accession>A0A2T4UP14</accession>
<keyword evidence="4 6" id="KW-1133">Transmembrane helix</keyword>
<evidence type="ECO:0000256" key="5">
    <source>
        <dbReference type="ARBA" id="ARBA00023136"/>
    </source>
</evidence>
<dbReference type="PIRSF" id="PIRSF006060">
    <property type="entry name" value="AA_transporter"/>
    <property type="match status" value="1"/>
</dbReference>
<dbReference type="AlphaFoldDB" id="A0A2T4UP14"/>
<feature type="transmembrane region" description="Helical" evidence="6">
    <location>
        <begin position="148"/>
        <end position="169"/>
    </location>
</feature>